<gene>
    <name evidence="2" type="primary">phaP</name>
    <name evidence="2" type="ORF">GV827_12560</name>
</gene>
<sequence length="142" mass="15449">MADKKDSNPFMDMFQNFGSNLNIPSPDLSKLMDGHRKNLEALQAAAQVGSQASQELMAKQREALETALADIADAVQEAQASGADPQAMMTSQMEMAKRSFDMTVKNATEMSQVVQQGSTDAFGILKDRVMESIAEVTDKKKS</sequence>
<dbReference type="InterPro" id="IPR010127">
    <property type="entry name" value="Phasin_subfam-1"/>
</dbReference>
<feature type="domain" description="Phasin" evidence="1">
    <location>
        <begin position="30"/>
        <end position="129"/>
    </location>
</feature>
<comment type="caution">
    <text evidence="2">The sequence shown here is derived from an EMBL/GenBank/DDBJ whole genome shotgun (WGS) entry which is preliminary data.</text>
</comment>
<dbReference type="EMBL" id="JAABNT010000007">
    <property type="protein sequence ID" value="NEK23232.1"/>
    <property type="molecule type" value="Genomic_DNA"/>
</dbReference>
<proteinExistence type="predicted"/>
<dbReference type="NCBIfam" id="TIGR01841">
    <property type="entry name" value="phasin"/>
    <property type="match status" value="1"/>
</dbReference>
<evidence type="ECO:0000259" key="1">
    <source>
        <dbReference type="Pfam" id="PF09361"/>
    </source>
</evidence>
<dbReference type="AlphaFoldDB" id="A0A6P0CAS5"/>
<evidence type="ECO:0000313" key="3">
    <source>
        <dbReference type="Proteomes" id="UP000468591"/>
    </source>
</evidence>
<accession>A0A6P0CAS5</accession>
<dbReference type="Pfam" id="PF09361">
    <property type="entry name" value="Phasin_2"/>
    <property type="match status" value="1"/>
</dbReference>
<evidence type="ECO:0000313" key="2">
    <source>
        <dbReference type="EMBL" id="NEK23232.1"/>
    </source>
</evidence>
<dbReference type="RefSeq" id="WP_164354156.1">
    <property type="nucleotide sequence ID" value="NZ_JAABNT010000007.1"/>
</dbReference>
<reference evidence="2 3" key="1">
    <citation type="submission" date="2020-01" db="EMBL/GenBank/DDBJ databases">
        <title>Sulfitobacter sediminilitoris sp. nov., isolated from a tidal flat.</title>
        <authorList>
            <person name="Park S."/>
            <person name="Yoon J.-H."/>
        </authorList>
    </citation>
    <scope>NUCLEOTIDE SEQUENCE [LARGE SCALE GENOMIC DNA]</scope>
    <source>
        <strain evidence="2 3">JBTF-M27</strain>
    </source>
</reference>
<protein>
    <submittedName>
        <fullName evidence="2">TIGR01841 family phasin</fullName>
    </submittedName>
</protein>
<keyword evidence="3" id="KW-1185">Reference proteome</keyword>
<dbReference type="InterPro" id="IPR018968">
    <property type="entry name" value="Phasin"/>
</dbReference>
<dbReference type="Proteomes" id="UP000468591">
    <property type="component" value="Unassembled WGS sequence"/>
</dbReference>
<organism evidence="2 3">
    <name type="scientific">Sulfitobacter sediminilitoris</name>
    <dbReference type="NCBI Taxonomy" id="2698830"/>
    <lineage>
        <taxon>Bacteria</taxon>
        <taxon>Pseudomonadati</taxon>
        <taxon>Pseudomonadota</taxon>
        <taxon>Alphaproteobacteria</taxon>
        <taxon>Rhodobacterales</taxon>
        <taxon>Roseobacteraceae</taxon>
        <taxon>Sulfitobacter</taxon>
    </lineage>
</organism>
<name>A0A6P0CAS5_9RHOB</name>